<sequence>MKAPRRSIFYELFMLVLVILSLLTIPIHSPAVTVLNIVIWAVFAVDYFARLIRAENKIEYIKTHLFELIAILPVYSFFRLARVVSLIRILRLTAIGKRYIIPLYSFLRTNGFNRMVNTFVILVILIPIPLIFVEPSIKNYPDALWFSIVTTTTVGYGDIVPVTGLGRFLAVLLMLFGIGFIGMLTSTIRSFITNNHKRLNSSEKITKITKSIEQAGTLTESEIQMIQTFLHSKKKEENTP</sequence>
<evidence type="ECO:0000256" key="8">
    <source>
        <dbReference type="SAM" id="Phobius"/>
    </source>
</evidence>
<accession>A0A7X1CP40</accession>
<dbReference type="AlphaFoldDB" id="A0A7X1CP40"/>
<feature type="transmembrane region" description="Helical" evidence="8">
    <location>
        <begin position="111"/>
        <end position="132"/>
    </location>
</feature>
<evidence type="ECO:0000256" key="3">
    <source>
        <dbReference type="ARBA" id="ARBA00022692"/>
    </source>
</evidence>
<dbReference type="PANTHER" id="PTHR11537:SF254">
    <property type="entry name" value="POTASSIUM VOLTAGE-GATED CHANNEL PROTEIN SHAB"/>
    <property type="match status" value="1"/>
</dbReference>
<dbReference type="PANTHER" id="PTHR11537">
    <property type="entry name" value="VOLTAGE-GATED POTASSIUM CHANNEL"/>
    <property type="match status" value="1"/>
</dbReference>
<evidence type="ECO:0000259" key="9">
    <source>
        <dbReference type="Pfam" id="PF07885"/>
    </source>
</evidence>
<keyword evidence="6 8" id="KW-0472">Membrane</keyword>
<evidence type="ECO:0000256" key="5">
    <source>
        <dbReference type="ARBA" id="ARBA00023065"/>
    </source>
</evidence>
<feature type="transmembrane region" description="Helical" evidence="8">
    <location>
        <begin position="7"/>
        <end position="27"/>
    </location>
</feature>
<evidence type="ECO:0000313" key="11">
    <source>
        <dbReference type="Proteomes" id="UP000535908"/>
    </source>
</evidence>
<comment type="caution">
    <text evidence="10">The sequence shown here is derived from an EMBL/GenBank/DDBJ whole genome shotgun (WGS) entry which is preliminary data.</text>
</comment>
<feature type="domain" description="Potassium channel" evidence="9">
    <location>
        <begin position="120"/>
        <end position="193"/>
    </location>
</feature>
<reference evidence="10 11" key="1">
    <citation type="submission" date="2020-03" db="EMBL/GenBank/DDBJ databases">
        <title>Soil Listeria distribution.</title>
        <authorList>
            <person name="Liao J."/>
            <person name="Wiedmann M."/>
        </authorList>
    </citation>
    <scope>NUCLEOTIDE SEQUENCE [LARGE SCALE GENOMIC DNA]</scope>
    <source>
        <strain evidence="10 11">FSL L7-0741</strain>
    </source>
</reference>
<dbReference type="Proteomes" id="UP000535908">
    <property type="component" value="Unassembled WGS sequence"/>
</dbReference>
<dbReference type="Pfam" id="PF07885">
    <property type="entry name" value="Ion_trans_2"/>
    <property type="match status" value="1"/>
</dbReference>
<feature type="transmembrane region" description="Helical" evidence="8">
    <location>
        <begin position="144"/>
        <end position="162"/>
    </location>
</feature>
<evidence type="ECO:0000256" key="4">
    <source>
        <dbReference type="ARBA" id="ARBA00022989"/>
    </source>
</evidence>
<dbReference type="GO" id="GO:0008076">
    <property type="term" value="C:voltage-gated potassium channel complex"/>
    <property type="evidence" value="ECO:0007669"/>
    <property type="project" value="InterPro"/>
</dbReference>
<keyword evidence="3 8" id="KW-0812">Transmembrane</keyword>
<protein>
    <submittedName>
        <fullName evidence="10">Potassium channel family protein</fullName>
    </submittedName>
</protein>
<evidence type="ECO:0000256" key="1">
    <source>
        <dbReference type="ARBA" id="ARBA00004141"/>
    </source>
</evidence>
<dbReference type="GO" id="GO:0005249">
    <property type="term" value="F:voltage-gated potassium channel activity"/>
    <property type="evidence" value="ECO:0007669"/>
    <property type="project" value="InterPro"/>
</dbReference>
<dbReference type="InterPro" id="IPR027359">
    <property type="entry name" value="Volt_channel_dom_sf"/>
</dbReference>
<dbReference type="EMBL" id="JAARWN010000001">
    <property type="protein sequence ID" value="MBC1935542.1"/>
    <property type="molecule type" value="Genomic_DNA"/>
</dbReference>
<dbReference type="SUPFAM" id="SSF81324">
    <property type="entry name" value="Voltage-gated potassium channels"/>
    <property type="match status" value="1"/>
</dbReference>
<dbReference type="RefSeq" id="WP_149023973.1">
    <property type="nucleotide sequence ID" value="NZ_JAARRE010000001.1"/>
</dbReference>
<organism evidence="10 11">
    <name type="scientific">Listeria grandensis</name>
    <dbReference type="NCBI Taxonomy" id="1494963"/>
    <lineage>
        <taxon>Bacteria</taxon>
        <taxon>Bacillati</taxon>
        <taxon>Bacillota</taxon>
        <taxon>Bacilli</taxon>
        <taxon>Bacillales</taxon>
        <taxon>Listeriaceae</taxon>
        <taxon>Listeria</taxon>
    </lineage>
</organism>
<evidence type="ECO:0000256" key="6">
    <source>
        <dbReference type="ARBA" id="ARBA00023136"/>
    </source>
</evidence>
<feature type="transmembrane region" description="Helical" evidence="8">
    <location>
        <begin position="168"/>
        <end position="192"/>
    </location>
</feature>
<keyword evidence="7 10" id="KW-0407">Ion channel</keyword>
<evidence type="ECO:0000313" key="10">
    <source>
        <dbReference type="EMBL" id="MBC1935542.1"/>
    </source>
</evidence>
<dbReference type="Gene3D" id="1.10.287.70">
    <property type="match status" value="1"/>
</dbReference>
<dbReference type="GO" id="GO:0001508">
    <property type="term" value="P:action potential"/>
    <property type="evidence" value="ECO:0007669"/>
    <property type="project" value="TreeGrafter"/>
</dbReference>
<evidence type="ECO:0000256" key="2">
    <source>
        <dbReference type="ARBA" id="ARBA00022448"/>
    </source>
</evidence>
<keyword evidence="5" id="KW-0406">Ion transport</keyword>
<dbReference type="InterPro" id="IPR013099">
    <property type="entry name" value="K_chnl_dom"/>
</dbReference>
<feature type="transmembrane region" description="Helical" evidence="8">
    <location>
        <begin position="33"/>
        <end position="53"/>
    </location>
</feature>
<feature type="transmembrane region" description="Helical" evidence="8">
    <location>
        <begin position="65"/>
        <end position="91"/>
    </location>
</feature>
<evidence type="ECO:0000256" key="7">
    <source>
        <dbReference type="ARBA" id="ARBA00023303"/>
    </source>
</evidence>
<proteinExistence type="predicted"/>
<keyword evidence="4 8" id="KW-1133">Transmembrane helix</keyword>
<name>A0A7X1CP40_9LIST</name>
<dbReference type="InterPro" id="IPR028325">
    <property type="entry name" value="VG_K_chnl"/>
</dbReference>
<gene>
    <name evidence="10" type="ORF">HCA69_04130</name>
</gene>
<keyword evidence="2" id="KW-0813">Transport</keyword>
<comment type="subcellular location">
    <subcellularLocation>
        <location evidence="1">Membrane</location>
        <topology evidence="1">Multi-pass membrane protein</topology>
    </subcellularLocation>
</comment>
<dbReference type="Gene3D" id="1.20.120.350">
    <property type="entry name" value="Voltage-gated potassium channels. Chain C"/>
    <property type="match status" value="1"/>
</dbReference>